<gene>
    <name evidence="2" type="ORF">ABDJ85_10940</name>
</gene>
<keyword evidence="3" id="KW-1185">Reference proteome</keyword>
<name>A0ABV0G2M9_9BURK</name>
<proteinExistence type="predicted"/>
<dbReference type="Proteomes" id="UP001495147">
    <property type="component" value="Unassembled WGS sequence"/>
</dbReference>
<feature type="domain" description="AbiTii" evidence="1">
    <location>
        <begin position="3"/>
        <end position="179"/>
    </location>
</feature>
<dbReference type="RefSeq" id="WP_347704794.1">
    <property type="nucleotide sequence ID" value="NZ_JBDPZD010000002.1"/>
</dbReference>
<evidence type="ECO:0000313" key="2">
    <source>
        <dbReference type="EMBL" id="MEO3691987.1"/>
    </source>
</evidence>
<reference evidence="2 3" key="1">
    <citation type="submission" date="2024-05" db="EMBL/GenBank/DDBJ databases">
        <title>Roseateles sp. DJS-2-20 16S ribosomal RNA gene Genome sequencing and assembly.</title>
        <authorList>
            <person name="Woo H."/>
        </authorList>
    </citation>
    <scope>NUCLEOTIDE SEQUENCE [LARGE SCALE GENOMIC DNA]</scope>
    <source>
        <strain evidence="2 3">DJS-2-20</strain>
    </source>
</reference>
<protein>
    <recommendedName>
        <fullName evidence="1">AbiTii domain-containing protein</fullName>
    </recommendedName>
</protein>
<sequence>MHLLTEIIDLLSSSSPSLEDALFKAQVLAHRLGELDMKKWVTNELKGYPDRLSLPAYRVLPVTVMANLSNGVVRYSDQPLPMMGVDQRLRDKLETRRVSESIAVVAEWAKRDTDLAIVIAPEYFGHIKKGIDRSFEIERAWGKHSVGSMLQIVTEVRSRLLELALQVSDRIPQEPQPEAIRAVAQEVAVSEIFRNAVFGSNTTIVVGGGSIQGVTNNVTVNDLGSLVSALRAYGIQDADLEQLKQALVSDDTSDDVRNKKLGPSVRNWIGNMVAKAGAGAWEISVATAGGVLATAIASYYGFGGA</sequence>
<evidence type="ECO:0000259" key="1">
    <source>
        <dbReference type="Pfam" id="PF18864"/>
    </source>
</evidence>
<comment type="caution">
    <text evidence="2">The sequence shown here is derived from an EMBL/GenBank/DDBJ whole genome shotgun (WGS) entry which is preliminary data.</text>
</comment>
<dbReference type="InterPro" id="IPR041304">
    <property type="entry name" value="AbiTii"/>
</dbReference>
<dbReference type="Pfam" id="PF18864">
    <property type="entry name" value="AbiTii"/>
    <property type="match status" value="1"/>
</dbReference>
<dbReference type="EMBL" id="JBDPZD010000002">
    <property type="protein sequence ID" value="MEO3691987.1"/>
    <property type="molecule type" value="Genomic_DNA"/>
</dbReference>
<organism evidence="2 3">
    <name type="scientific">Roseateles paludis</name>
    <dbReference type="NCBI Taxonomy" id="3145238"/>
    <lineage>
        <taxon>Bacteria</taxon>
        <taxon>Pseudomonadati</taxon>
        <taxon>Pseudomonadota</taxon>
        <taxon>Betaproteobacteria</taxon>
        <taxon>Burkholderiales</taxon>
        <taxon>Sphaerotilaceae</taxon>
        <taxon>Roseateles</taxon>
    </lineage>
</organism>
<evidence type="ECO:0000313" key="3">
    <source>
        <dbReference type="Proteomes" id="UP001495147"/>
    </source>
</evidence>
<accession>A0ABV0G2M9</accession>